<dbReference type="InterPro" id="IPR004869">
    <property type="entry name" value="MMPL_dom"/>
</dbReference>
<comment type="similarity">
    <text evidence="2">Belongs to the resistance-nodulation-cell division (RND) (TC 2.A.6) family. MmpL subfamily.</text>
</comment>
<keyword evidence="5 7" id="KW-1133">Transmembrane helix</keyword>
<evidence type="ECO:0000256" key="4">
    <source>
        <dbReference type="ARBA" id="ARBA00022692"/>
    </source>
</evidence>
<dbReference type="Pfam" id="PF03176">
    <property type="entry name" value="MMPL"/>
    <property type="match status" value="2"/>
</dbReference>
<evidence type="ECO:0000313" key="9">
    <source>
        <dbReference type="EMBL" id="SDO19629.1"/>
    </source>
</evidence>
<evidence type="ECO:0000256" key="2">
    <source>
        <dbReference type="ARBA" id="ARBA00010157"/>
    </source>
</evidence>
<dbReference type="OrthoDB" id="7051771at2"/>
<dbReference type="RefSeq" id="WP_090474072.1">
    <property type="nucleotide sequence ID" value="NZ_LT629710.1"/>
</dbReference>
<feature type="transmembrane region" description="Helical" evidence="7">
    <location>
        <begin position="304"/>
        <end position="327"/>
    </location>
</feature>
<evidence type="ECO:0000256" key="3">
    <source>
        <dbReference type="ARBA" id="ARBA00022475"/>
    </source>
</evidence>
<organism evidence="9 10">
    <name type="scientific">Nakamurella panacisegetis</name>
    <dbReference type="NCBI Taxonomy" id="1090615"/>
    <lineage>
        <taxon>Bacteria</taxon>
        <taxon>Bacillati</taxon>
        <taxon>Actinomycetota</taxon>
        <taxon>Actinomycetes</taxon>
        <taxon>Nakamurellales</taxon>
        <taxon>Nakamurellaceae</taxon>
        <taxon>Nakamurella</taxon>
    </lineage>
</organism>
<feature type="transmembrane region" description="Helical" evidence="7">
    <location>
        <begin position="585"/>
        <end position="612"/>
    </location>
</feature>
<dbReference type="PANTHER" id="PTHR33406">
    <property type="entry name" value="MEMBRANE PROTEIN MJ1562-RELATED"/>
    <property type="match status" value="1"/>
</dbReference>
<evidence type="ECO:0000256" key="7">
    <source>
        <dbReference type="SAM" id="Phobius"/>
    </source>
</evidence>
<feature type="transmembrane region" description="Helical" evidence="7">
    <location>
        <begin position="521"/>
        <end position="541"/>
    </location>
</feature>
<dbReference type="InterPro" id="IPR000731">
    <property type="entry name" value="SSD"/>
</dbReference>
<feature type="transmembrane region" description="Helical" evidence="7">
    <location>
        <begin position="633"/>
        <end position="654"/>
    </location>
</feature>
<dbReference type="STRING" id="1090615.SAMN04515671_0107"/>
<evidence type="ECO:0000256" key="1">
    <source>
        <dbReference type="ARBA" id="ARBA00004651"/>
    </source>
</evidence>
<dbReference type="AlphaFoldDB" id="A0A1H0HK95"/>
<name>A0A1H0HK95_9ACTN</name>
<dbReference type="InterPro" id="IPR050545">
    <property type="entry name" value="Mycobact_MmpL"/>
</dbReference>
<comment type="subcellular location">
    <subcellularLocation>
        <location evidence="1">Cell membrane</location>
        <topology evidence="1">Multi-pass membrane protein</topology>
    </subcellularLocation>
</comment>
<keyword evidence="3" id="KW-1003">Cell membrane</keyword>
<feature type="transmembrane region" description="Helical" evidence="7">
    <location>
        <begin position="177"/>
        <end position="197"/>
    </location>
</feature>
<evidence type="ECO:0000256" key="6">
    <source>
        <dbReference type="ARBA" id="ARBA00023136"/>
    </source>
</evidence>
<keyword evidence="6 7" id="KW-0472">Membrane</keyword>
<protein>
    <submittedName>
        <fullName evidence="9">Putative drug exporter of the RND superfamily</fullName>
    </submittedName>
</protein>
<proteinExistence type="inferred from homology"/>
<feature type="transmembrane region" description="Helical" evidence="7">
    <location>
        <begin position="276"/>
        <end position="298"/>
    </location>
</feature>
<dbReference type="Proteomes" id="UP000198741">
    <property type="component" value="Chromosome I"/>
</dbReference>
<feature type="transmembrane region" description="Helical" evidence="7">
    <location>
        <begin position="228"/>
        <end position="248"/>
    </location>
</feature>
<keyword evidence="4 7" id="KW-0812">Transmembrane</keyword>
<dbReference type="GO" id="GO:0005886">
    <property type="term" value="C:plasma membrane"/>
    <property type="evidence" value="ECO:0007669"/>
    <property type="project" value="UniProtKB-SubCell"/>
</dbReference>
<dbReference type="SUPFAM" id="SSF82866">
    <property type="entry name" value="Multidrug efflux transporter AcrB transmembrane domain"/>
    <property type="match status" value="2"/>
</dbReference>
<reference evidence="9 10" key="1">
    <citation type="submission" date="2016-10" db="EMBL/GenBank/DDBJ databases">
        <authorList>
            <person name="de Groot N.N."/>
        </authorList>
    </citation>
    <scope>NUCLEOTIDE SEQUENCE [LARGE SCALE GENOMIC DNA]</scope>
    <source>
        <strain evidence="10">P4-7,KCTC 19426,CECT 7604</strain>
    </source>
</reference>
<feature type="transmembrane region" description="Helical" evidence="7">
    <location>
        <begin position="553"/>
        <end position="573"/>
    </location>
</feature>
<sequence>MSTYLYRLSRWCFRKKWAVLAVWLVALIGAGVIASVSGGKTNDAVTIPGTEAQQVVSVLQAKLPAASGASTQVVFAASDGDITDAKYRTAIEAAVTKLAAIKGQVVSATDPFQTSAISPDKHVALGSISYDTVAAEVTTSTLDAVQAAVTGAQAAGVEVEFGGGVYPKAKSAVNSEAIGLLVALIVLLITFGSMVAAGLPVVTALIGVLTTTFAVTALAAVVDIASSATTVATLLGLSCGIDYALFILSRHRSYLLDGLDPEEAAGRAAGTAGGSVVFAGLSVIIALCGLSVVGIPFLTTMGLAAAFTVLIALLISMSLLPAVFGFLGRRAGRVARIPGLRRAGVAARTAVDAPEKLAGTRWANWVVRRRVPVVIIGVIVLGVLCIPIGGMKLGLPGAGSNPTTDTSRRAYDLTTAHFGPGYNGALTVVAENITTAAPAARIASAMGAIPGVASSSVSAVTNGLAIISVVPTTGPNDPATADLVNRIRDQRSTLEGTTGATLLVGGLVATNIDVSAKLLDALPIFVITIVILAFLLLTFAFRTILVPIKSIIGFLLSAGAALGSQVAIFQWGWGAKLIGVEPTETLSFLPVILIAIMFGLSSDYEVFVVSRIKEHFTKTGKAGESVITGTGQSARVVTAAALIMVSIFVSVLLAPEPITKAIGFSFALGVFIDAFIVRLTLVPAVMAIVGGKIWYHPQWFARYVPDPDIEGERLDEKLAQRSEDEKLAAV</sequence>
<evidence type="ECO:0000313" key="10">
    <source>
        <dbReference type="Proteomes" id="UP000198741"/>
    </source>
</evidence>
<dbReference type="PANTHER" id="PTHR33406:SF11">
    <property type="entry name" value="MEMBRANE PROTEIN SCO6666-RELATED"/>
    <property type="match status" value="1"/>
</dbReference>
<feature type="transmembrane region" description="Helical" evidence="7">
    <location>
        <begin position="371"/>
        <end position="390"/>
    </location>
</feature>
<dbReference type="Gene3D" id="1.20.1640.10">
    <property type="entry name" value="Multidrug efflux transporter AcrB transmembrane domain"/>
    <property type="match status" value="2"/>
</dbReference>
<gene>
    <name evidence="9" type="ORF">SAMN04515671_0107</name>
</gene>
<evidence type="ECO:0000259" key="8">
    <source>
        <dbReference type="PROSITE" id="PS50156"/>
    </source>
</evidence>
<feature type="transmembrane region" description="Helical" evidence="7">
    <location>
        <begin position="204"/>
        <end position="222"/>
    </location>
</feature>
<keyword evidence="10" id="KW-1185">Reference proteome</keyword>
<dbReference type="EMBL" id="LT629710">
    <property type="protein sequence ID" value="SDO19629.1"/>
    <property type="molecule type" value="Genomic_DNA"/>
</dbReference>
<feature type="transmembrane region" description="Helical" evidence="7">
    <location>
        <begin position="666"/>
        <end position="689"/>
    </location>
</feature>
<feature type="domain" description="SSD" evidence="8">
    <location>
        <begin position="201"/>
        <end position="326"/>
    </location>
</feature>
<accession>A0A1H0HK95</accession>
<dbReference type="PROSITE" id="PS50156">
    <property type="entry name" value="SSD"/>
    <property type="match status" value="1"/>
</dbReference>
<evidence type="ECO:0000256" key="5">
    <source>
        <dbReference type="ARBA" id="ARBA00022989"/>
    </source>
</evidence>